<dbReference type="Proteomes" id="UP000663866">
    <property type="component" value="Unassembled WGS sequence"/>
</dbReference>
<keyword evidence="2" id="KW-1185">Reference proteome</keyword>
<comment type="caution">
    <text evidence="1">The sequence shown here is derived from an EMBL/GenBank/DDBJ whole genome shotgun (WGS) entry which is preliminary data.</text>
</comment>
<reference evidence="1" key="1">
    <citation type="submission" date="2021-02" db="EMBL/GenBank/DDBJ databases">
        <authorList>
            <person name="Nowell W R."/>
        </authorList>
    </citation>
    <scope>NUCLEOTIDE SEQUENCE</scope>
</reference>
<protein>
    <submittedName>
        <fullName evidence="1">Uncharacterized protein</fullName>
    </submittedName>
</protein>
<gene>
    <name evidence="1" type="ORF">OVN521_LOCUS23125</name>
</gene>
<evidence type="ECO:0000313" key="1">
    <source>
        <dbReference type="EMBL" id="CAF4142072.1"/>
    </source>
</evidence>
<accession>A0A819XXT9</accession>
<proteinExistence type="predicted"/>
<dbReference type="AlphaFoldDB" id="A0A819XXT9"/>
<organism evidence="1 2">
    <name type="scientific">Rotaria magnacalcarata</name>
    <dbReference type="NCBI Taxonomy" id="392030"/>
    <lineage>
        <taxon>Eukaryota</taxon>
        <taxon>Metazoa</taxon>
        <taxon>Spiralia</taxon>
        <taxon>Gnathifera</taxon>
        <taxon>Rotifera</taxon>
        <taxon>Eurotatoria</taxon>
        <taxon>Bdelloidea</taxon>
        <taxon>Philodinida</taxon>
        <taxon>Philodinidae</taxon>
        <taxon>Rotaria</taxon>
    </lineage>
</organism>
<evidence type="ECO:0000313" key="2">
    <source>
        <dbReference type="Proteomes" id="UP000663866"/>
    </source>
</evidence>
<dbReference type="EMBL" id="CAJOBG010005166">
    <property type="protein sequence ID" value="CAF4142072.1"/>
    <property type="molecule type" value="Genomic_DNA"/>
</dbReference>
<name>A0A819XXT9_9BILA</name>
<feature type="non-terminal residue" evidence="1">
    <location>
        <position position="26"/>
    </location>
</feature>
<sequence>MILADAKNRIYISSLHFGTDPYAYEL</sequence>